<dbReference type="EMBL" id="BSXW01000050">
    <property type="protein sequence ID" value="GMF10639.1"/>
    <property type="molecule type" value="Genomic_DNA"/>
</dbReference>
<proteinExistence type="predicted"/>
<evidence type="ECO:0000256" key="1">
    <source>
        <dbReference type="SAM" id="MobiDB-lite"/>
    </source>
</evidence>
<dbReference type="AlphaFoldDB" id="A0A9W6WMY3"/>
<name>A0A9W6WMY3_9STRA</name>
<feature type="region of interest" description="Disordered" evidence="1">
    <location>
        <begin position="1"/>
        <end position="87"/>
    </location>
</feature>
<accession>A0A9W6WMY3</accession>
<dbReference type="Proteomes" id="UP001165083">
    <property type="component" value="Unassembled WGS sequence"/>
</dbReference>
<comment type="caution">
    <text evidence="3">The sequence shown here is derived from an EMBL/GenBank/DDBJ whole genome shotgun (WGS) entry which is preliminary data.</text>
</comment>
<dbReference type="InterPro" id="IPR014821">
    <property type="entry name" value="Ins145_P3_rcpt"/>
</dbReference>
<protein>
    <submittedName>
        <fullName evidence="3">Unnamed protein product</fullName>
    </submittedName>
</protein>
<sequence>MEQEPPQEQPPTVARRPPVALKQQSRAVSVRAPKPRPMSGKLQNAQDQQVNSPRAGQTQVKDATGPTTPSSPTMLREKGRSGSMKAVRQRPFGGKLRIDVDAAEMAAPPVTGSPLGYFPTKKLPSNTHEDHPVSMFAAAESHAGSGLLSTATPFLEYGMAVSLVCDDRGGLVAAEGFASRDVRLEKLNYGAEAPVARLGLGGIEERRLFAEGGFRLLSCPFRDSLFEVVPKMTYDATLALRSLLSTGGHSPRRPSNQHTLENLRFKSEAETRLNAMMYKKLRGTQVIYGQTIQLRHIKSGKYVTLDPSPISFRGSEYAPVRTDMPVDFALLVSNLISGLSRQWRPQFSLQRAATF</sequence>
<dbReference type="OrthoDB" id="76898at2759"/>
<dbReference type="Gene3D" id="2.80.10.50">
    <property type="match status" value="1"/>
</dbReference>
<feature type="compositionally biased region" description="Polar residues" evidence="1">
    <location>
        <begin position="41"/>
        <end position="73"/>
    </location>
</feature>
<evidence type="ECO:0000313" key="3">
    <source>
        <dbReference type="EMBL" id="GMF10639.1"/>
    </source>
</evidence>
<evidence type="ECO:0000313" key="4">
    <source>
        <dbReference type="Proteomes" id="UP001165083"/>
    </source>
</evidence>
<reference evidence="3" key="1">
    <citation type="submission" date="2023-04" db="EMBL/GenBank/DDBJ databases">
        <title>Phytophthora lilii NBRC 32176.</title>
        <authorList>
            <person name="Ichikawa N."/>
            <person name="Sato H."/>
            <person name="Tonouchi N."/>
        </authorList>
    </citation>
    <scope>NUCLEOTIDE SEQUENCE</scope>
    <source>
        <strain evidence="3">NBRC 32176</strain>
    </source>
</reference>
<organism evidence="3 4">
    <name type="scientific">Phytophthora lilii</name>
    <dbReference type="NCBI Taxonomy" id="2077276"/>
    <lineage>
        <taxon>Eukaryota</taxon>
        <taxon>Sar</taxon>
        <taxon>Stramenopiles</taxon>
        <taxon>Oomycota</taxon>
        <taxon>Peronosporomycetes</taxon>
        <taxon>Peronosporales</taxon>
        <taxon>Peronosporaceae</taxon>
        <taxon>Phytophthora</taxon>
    </lineage>
</organism>
<keyword evidence="4" id="KW-1185">Reference proteome</keyword>
<dbReference type="Pfam" id="PF08709">
    <property type="entry name" value="Ins145_P3_rec"/>
    <property type="match status" value="1"/>
</dbReference>
<gene>
    <name evidence="3" type="ORF">Plil01_000142200</name>
</gene>
<feature type="domain" description="Inositol 1,4,5-trisphosphate/ryanodine receptor" evidence="2">
    <location>
        <begin position="153"/>
        <end position="309"/>
    </location>
</feature>
<evidence type="ECO:0000259" key="2">
    <source>
        <dbReference type="Pfam" id="PF08709"/>
    </source>
</evidence>